<dbReference type="PROSITE" id="PS51473">
    <property type="entry name" value="GNK2"/>
    <property type="match status" value="2"/>
</dbReference>
<gene>
    <name evidence="6" type="ORF">Ddye_019183</name>
</gene>
<name>A0AAD9TY98_9ROSI</name>
<feature type="domain" description="Gnk2-homologous" evidence="5">
    <location>
        <begin position="143"/>
        <end position="250"/>
    </location>
</feature>
<evidence type="ECO:0000259" key="5">
    <source>
        <dbReference type="PROSITE" id="PS51473"/>
    </source>
</evidence>
<reference evidence="6" key="1">
    <citation type="journal article" date="2023" name="Plant J.">
        <title>Genome sequences and population genomics provide insights into the demographic history, inbreeding, and mutation load of two 'living fossil' tree species of Dipteronia.</title>
        <authorList>
            <person name="Feng Y."/>
            <person name="Comes H.P."/>
            <person name="Chen J."/>
            <person name="Zhu S."/>
            <person name="Lu R."/>
            <person name="Zhang X."/>
            <person name="Li P."/>
            <person name="Qiu J."/>
            <person name="Olsen K.M."/>
            <person name="Qiu Y."/>
        </authorList>
    </citation>
    <scope>NUCLEOTIDE SEQUENCE</scope>
    <source>
        <strain evidence="6">KIB01</strain>
    </source>
</reference>
<dbReference type="EMBL" id="JANJYI010000006">
    <property type="protein sequence ID" value="KAK2643988.1"/>
    <property type="molecule type" value="Genomic_DNA"/>
</dbReference>
<dbReference type="FunFam" id="3.30.430.20:FF:000007">
    <property type="entry name" value="Cysteine-rich receptor-like protein kinase 11"/>
    <property type="match status" value="1"/>
</dbReference>
<protein>
    <recommendedName>
        <fullName evidence="5">Gnk2-homologous domain-containing protein</fullName>
    </recommendedName>
</protein>
<keyword evidence="2" id="KW-0677">Repeat</keyword>
<dbReference type="Gene3D" id="3.30.430.20">
    <property type="entry name" value="Gnk2 domain, C-X8-C-X2-C motif"/>
    <property type="match status" value="2"/>
</dbReference>
<keyword evidence="3" id="KW-0472">Membrane</keyword>
<comment type="caution">
    <text evidence="6">The sequence shown here is derived from an EMBL/GenBank/DDBJ whole genome shotgun (WGS) entry which is preliminary data.</text>
</comment>
<proteinExistence type="predicted"/>
<evidence type="ECO:0000256" key="3">
    <source>
        <dbReference type="SAM" id="Phobius"/>
    </source>
</evidence>
<dbReference type="AlphaFoldDB" id="A0AAD9TY98"/>
<feature type="signal peptide" evidence="4">
    <location>
        <begin position="1"/>
        <end position="29"/>
    </location>
</feature>
<dbReference type="InterPro" id="IPR002902">
    <property type="entry name" value="GNK2"/>
</dbReference>
<keyword evidence="7" id="KW-1185">Reference proteome</keyword>
<accession>A0AAD9TY98</accession>
<evidence type="ECO:0000313" key="6">
    <source>
        <dbReference type="EMBL" id="KAK2643988.1"/>
    </source>
</evidence>
<dbReference type="PANTHER" id="PTHR32099">
    <property type="entry name" value="CYSTEINE-RICH REPEAT SECRETORY PROTEIN"/>
    <property type="match status" value="1"/>
</dbReference>
<dbReference type="Pfam" id="PF01657">
    <property type="entry name" value="Stress-antifung"/>
    <property type="match status" value="2"/>
</dbReference>
<feature type="chain" id="PRO_5041963689" description="Gnk2-homologous domain-containing protein" evidence="4">
    <location>
        <begin position="30"/>
        <end position="436"/>
    </location>
</feature>
<feature type="transmembrane region" description="Helical" evidence="3">
    <location>
        <begin position="288"/>
        <end position="313"/>
    </location>
</feature>
<dbReference type="InterPro" id="IPR038408">
    <property type="entry name" value="GNK2_sf"/>
</dbReference>
<dbReference type="Proteomes" id="UP001280121">
    <property type="component" value="Unassembled WGS sequence"/>
</dbReference>
<sequence length="436" mass="48460">MNNRSNGLRNLLCLFSYLLLSISVSLTSGEYHCYNTGNLTANSNTTRNIILSSIASYVTLNNGGFYNSSIGQDPNKVYALALCRGDSPSNEHCVSCIKAASQDIMTKCSYQKEAFIWGGGEPPCLVHYADHSVSGKLDLPPISIHYGGNLTEQVQSNLTEYDQIWDTLMDSLAKKVSKGSLRLKFATEEANINTFQKIYALMQCTPNLSQGDCDLCLRQSVADFQSCCRRNVGGNVERANCYFGVSLNPFYSPHTEAPSSVPTDVVPFQTNTTVNNHKGKQDKITTQIIIIIVVAAAAIMISTIFICILIFIVMKYVQKIGIIPEASSSSLEHNLGLNSPRQLLFGVNDADRASFVAAVDGQSYTLLWRRQKLLILVGRRAEFSYLTNMRTMPLQKGIDVYFKCPDMYPYSFDMDKHYRNGTIGIDPTLKDEMHTR</sequence>
<keyword evidence="1 4" id="KW-0732">Signal</keyword>
<feature type="domain" description="Gnk2-homologous" evidence="5">
    <location>
        <begin position="25"/>
        <end position="133"/>
    </location>
</feature>
<evidence type="ECO:0000256" key="4">
    <source>
        <dbReference type="SAM" id="SignalP"/>
    </source>
</evidence>
<evidence type="ECO:0000313" key="7">
    <source>
        <dbReference type="Proteomes" id="UP001280121"/>
    </source>
</evidence>
<evidence type="ECO:0000256" key="1">
    <source>
        <dbReference type="ARBA" id="ARBA00022729"/>
    </source>
</evidence>
<evidence type="ECO:0000256" key="2">
    <source>
        <dbReference type="ARBA" id="ARBA00022737"/>
    </source>
</evidence>
<dbReference type="PANTHER" id="PTHR32099:SF92">
    <property type="entry name" value="CYSTEINE-RICH RECEPTOR-LIKE PROTEIN KINASE 11"/>
    <property type="match status" value="1"/>
</dbReference>
<dbReference type="CDD" id="cd23509">
    <property type="entry name" value="Gnk2-like"/>
    <property type="match status" value="2"/>
</dbReference>
<keyword evidence="3" id="KW-1133">Transmembrane helix</keyword>
<keyword evidence="3" id="KW-0812">Transmembrane</keyword>
<organism evidence="6 7">
    <name type="scientific">Dipteronia dyeriana</name>
    <dbReference type="NCBI Taxonomy" id="168575"/>
    <lineage>
        <taxon>Eukaryota</taxon>
        <taxon>Viridiplantae</taxon>
        <taxon>Streptophyta</taxon>
        <taxon>Embryophyta</taxon>
        <taxon>Tracheophyta</taxon>
        <taxon>Spermatophyta</taxon>
        <taxon>Magnoliopsida</taxon>
        <taxon>eudicotyledons</taxon>
        <taxon>Gunneridae</taxon>
        <taxon>Pentapetalae</taxon>
        <taxon>rosids</taxon>
        <taxon>malvids</taxon>
        <taxon>Sapindales</taxon>
        <taxon>Sapindaceae</taxon>
        <taxon>Hippocastanoideae</taxon>
        <taxon>Acereae</taxon>
        <taxon>Dipteronia</taxon>
    </lineage>
</organism>